<dbReference type="KEGG" id="samy:DB32_007686"/>
<dbReference type="EMBL" id="CP011125">
    <property type="protein sequence ID" value="AKF10537.1"/>
    <property type="molecule type" value="Genomic_DNA"/>
</dbReference>
<dbReference type="Proteomes" id="UP000034883">
    <property type="component" value="Chromosome"/>
</dbReference>
<evidence type="ECO:0000256" key="1">
    <source>
        <dbReference type="SAM" id="SignalP"/>
    </source>
</evidence>
<dbReference type="RefSeq" id="WP_053237495.1">
    <property type="nucleotide sequence ID" value="NZ_CP011125.1"/>
</dbReference>
<reference evidence="2 3" key="1">
    <citation type="submission" date="2015-03" db="EMBL/GenBank/DDBJ databases">
        <title>Genome assembly of Sandaracinus amylolyticus DSM 53668.</title>
        <authorList>
            <person name="Sharma G."/>
            <person name="Subramanian S."/>
        </authorList>
    </citation>
    <scope>NUCLEOTIDE SEQUENCE [LARGE SCALE GENOMIC DNA]</scope>
    <source>
        <strain evidence="2 3">DSM 53668</strain>
    </source>
</reference>
<feature type="chain" id="PRO_5002511684" description="Lipoprotein" evidence="1">
    <location>
        <begin position="20"/>
        <end position="411"/>
    </location>
</feature>
<proteinExistence type="predicted"/>
<sequence length="411" mass="42890">MRISFVVILSSLVVACGGAASSSPPRDTTPAARAGGGCNVAPVALRFAWPDGMRARVRGVDLTESAFADGSHPMRGESVSELRLEVSAEGDTRRMRFLVEGRNRLRSQGLAPDIAGARPTLVLDGGGAVVGVEGVDEMRRALGDAVARGELDPRSVAMIEPNLTAEAQLATAHAHWDWVVRAWSGQTLGCGQVVRGSATVPALSLGTTTPTEVDTELELIGEAPGEAAVSPEARCVALQVRQRARPGSLRSALAGFAAQQGAVLANATLERTIDLVVEVATLAPHRIVVEERTSLTWRAPGQPDLTRNIVDRQDYAFDYAVVPTPGAQRSTQIVVDPEGGGFAVFRDGQQVQLPPTPACRAFVACCGAIASAGPICGILVAQHEGGDCTEELATVRLVAAGGDGEVPTECR</sequence>
<dbReference type="AlphaFoldDB" id="A0A0F6W904"/>
<gene>
    <name evidence="2" type="ORF">DB32_007686</name>
</gene>
<accession>A0A0F6W904</accession>
<protein>
    <recommendedName>
        <fullName evidence="4">Lipoprotein</fullName>
    </recommendedName>
</protein>
<dbReference type="STRING" id="927083.DB32_007686"/>
<organism evidence="2 3">
    <name type="scientific">Sandaracinus amylolyticus</name>
    <dbReference type="NCBI Taxonomy" id="927083"/>
    <lineage>
        <taxon>Bacteria</taxon>
        <taxon>Pseudomonadati</taxon>
        <taxon>Myxococcota</taxon>
        <taxon>Polyangia</taxon>
        <taxon>Polyangiales</taxon>
        <taxon>Sandaracinaceae</taxon>
        <taxon>Sandaracinus</taxon>
    </lineage>
</organism>
<keyword evidence="1" id="KW-0732">Signal</keyword>
<feature type="signal peptide" evidence="1">
    <location>
        <begin position="1"/>
        <end position="19"/>
    </location>
</feature>
<evidence type="ECO:0000313" key="2">
    <source>
        <dbReference type="EMBL" id="AKF10537.1"/>
    </source>
</evidence>
<evidence type="ECO:0000313" key="3">
    <source>
        <dbReference type="Proteomes" id="UP000034883"/>
    </source>
</evidence>
<keyword evidence="3" id="KW-1185">Reference proteome</keyword>
<evidence type="ECO:0008006" key="4">
    <source>
        <dbReference type="Google" id="ProtNLM"/>
    </source>
</evidence>
<dbReference type="PROSITE" id="PS51257">
    <property type="entry name" value="PROKAR_LIPOPROTEIN"/>
    <property type="match status" value="1"/>
</dbReference>
<name>A0A0F6W904_9BACT</name>